<organism evidence="2 3">
    <name type="scientific">Alicyclobacillus macrosporangiidus</name>
    <dbReference type="NCBI Taxonomy" id="392015"/>
    <lineage>
        <taxon>Bacteria</taxon>
        <taxon>Bacillati</taxon>
        <taxon>Bacillota</taxon>
        <taxon>Bacilli</taxon>
        <taxon>Bacillales</taxon>
        <taxon>Alicyclobacillaceae</taxon>
        <taxon>Alicyclobacillus</taxon>
    </lineage>
</organism>
<sequence length="637" mass="72552">MKNEIFLDNLQLLPDPIKQLVLSVGDGVDLPESVRIVTGDLGWPVALVKLGDTFVHTNSLMDPWDEAKRWAETLDYKDVMVSFIYGCGFGYPLLEYAKRKKPYTETIIFERNIDLFYAMLSRIDMRPLLKDQSVHVVLGDIQQMRAQLEEIITADFLLRATKPASFFTWLAHRNEKEGYLEIHDWIWNTLELHLSSVGNSVHDTLVGMYNTLDNVDRVLDSISLSSLRGAFAGKPALIVANGPSLDKNIDALVQATGKSIVLTAESALRPCLRRNIRPDAVCVTERTPNVYHIHFEHEHFPKELVLVGLTLMDPRIPQRFPGPWVPVFRKGESTGKWIQQCIADDLEGLHGGGSSAHLAFEFALWLGANPVIFVGQDLAFGPNKTTHSRLSAYSEDYLAEQVQWLQSQPTYSVPGVNGERVLTTKTWYEFKTWFEQQISLHPETRFIDATEGGAYIQGTELMTLREAIETFCHEPLPMDLYHRVITMNHASSDLDRQGKYGALLTRIRQLRDQFHQLADAADEDIRNCQLVERACLLHEKYPGTVLPPFIETLFQKSANAFRKYAVDEFIVPFTQQIIFAMHKKINDVGEVDTVERLKSVTTLQGQMIRDIQQICRLVEQHFDLAEKRVISRTTIKE</sequence>
<accession>A0A1I7KX34</accession>
<evidence type="ECO:0000313" key="2">
    <source>
        <dbReference type="EMBL" id="SFV02021.1"/>
    </source>
</evidence>
<keyword evidence="3" id="KW-1185">Reference proteome</keyword>
<dbReference type="PANTHER" id="PTHR41786:SF1">
    <property type="entry name" value="6-HYDROXYMETHYLPTERIN DIPHOSPHOKINASE MPTE-LIKE DOMAIN-CONTAINING PROTEIN"/>
    <property type="match status" value="1"/>
</dbReference>
<dbReference type="Proteomes" id="UP000183508">
    <property type="component" value="Unassembled WGS sequence"/>
</dbReference>
<dbReference type="EMBL" id="FPBV01000020">
    <property type="protein sequence ID" value="SFV02021.1"/>
    <property type="molecule type" value="Genomic_DNA"/>
</dbReference>
<reference evidence="3" key="1">
    <citation type="submission" date="2016-10" db="EMBL/GenBank/DDBJ databases">
        <authorList>
            <person name="Varghese N."/>
        </authorList>
    </citation>
    <scope>NUCLEOTIDE SEQUENCE [LARGE SCALE GENOMIC DNA]</scope>
    <source>
        <strain evidence="3">DSM 17980</strain>
    </source>
</reference>
<name>A0A1I7KX34_9BACL</name>
<dbReference type="AlphaFoldDB" id="A0A1I7KX34"/>
<gene>
    <name evidence="2" type="ORF">SAMN05421543_12066</name>
</gene>
<dbReference type="RefSeq" id="WP_074955194.1">
    <property type="nucleotide sequence ID" value="NZ_FPBV01000020.1"/>
</dbReference>
<proteinExistence type="predicted"/>
<protein>
    <submittedName>
        <fullName evidence="2">Uncharacterized conserved protein</fullName>
    </submittedName>
</protein>
<dbReference type="STRING" id="392015.SAMN05421543_12066"/>
<feature type="domain" description="6-hydroxymethylpterin diphosphokinase MptE-like" evidence="1">
    <location>
        <begin position="210"/>
        <end position="380"/>
    </location>
</feature>
<evidence type="ECO:0000259" key="1">
    <source>
        <dbReference type="Pfam" id="PF01973"/>
    </source>
</evidence>
<dbReference type="PANTHER" id="PTHR41786">
    <property type="entry name" value="MOTILITY ACCESSORY FACTOR MAF"/>
    <property type="match status" value="1"/>
</dbReference>
<dbReference type="Pfam" id="PF01973">
    <property type="entry name" value="MptE-like"/>
    <property type="match status" value="1"/>
</dbReference>
<evidence type="ECO:0000313" key="3">
    <source>
        <dbReference type="Proteomes" id="UP000183508"/>
    </source>
</evidence>
<dbReference type="InterPro" id="IPR002826">
    <property type="entry name" value="MptE-like"/>
</dbReference>